<dbReference type="InterPro" id="IPR017441">
    <property type="entry name" value="Protein_kinase_ATP_BS"/>
</dbReference>
<evidence type="ECO:0000259" key="12">
    <source>
        <dbReference type="PROSITE" id="PS50011"/>
    </source>
</evidence>
<dbReference type="AlphaFoldDB" id="A0A7S2SQJ0"/>
<dbReference type="GO" id="GO:0004674">
    <property type="term" value="F:protein serine/threonine kinase activity"/>
    <property type="evidence" value="ECO:0007669"/>
    <property type="project" value="UniProtKB-KW"/>
</dbReference>
<evidence type="ECO:0000259" key="13">
    <source>
        <dbReference type="PROSITE" id="PS51285"/>
    </source>
</evidence>
<evidence type="ECO:0000313" key="14">
    <source>
        <dbReference type="EMBL" id="CAD9706100.1"/>
    </source>
</evidence>
<dbReference type="SMART" id="SM00133">
    <property type="entry name" value="S_TK_X"/>
    <property type="match status" value="1"/>
</dbReference>
<keyword evidence="7 10" id="KW-0067">ATP-binding</keyword>
<keyword evidence="5 10" id="KW-0547">Nucleotide-binding</keyword>
<evidence type="ECO:0000256" key="8">
    <source>
        <dbReference type="ARBA" id="ARBA00047899"/>
    </source>
</evidence>
<evidence type="ECO:0000256" key="2">
    <source>
        <dbReference type="ARBA" id="ARBA00022527"/>
    </source>
</evidence>
<gene>
    <name evidence="14" type="ORF">QSP1433_LOCUS16583</name>
</gene>
<dbReference type="SUPFAM" id="SSF56112">
    <property type="entry name" value="Protein kinase-like (PK-like)"/>
    <property type="match status" value="1"/>
</dbReference>
<feature type="region of interest" description="Disordered" evidence="11">
    <location>
        <begin position="1"/>
        <end position="28"/>
    </location>
</feature>
<reference evidence="14" key="1">
    <citation type="submission" date="2021-01" db="EMBL/GenBank/DDBJ databases">
        <authorList>
            <person name="Corre E."/>
            <person name="Pelletier E."/>
            <person name="Niang G."/>
            <person name="Scheremetjew M."/>
            <person name="Finn R."/>
            <person name="Kale V."/>
            <person name="Holt S."/>
            <person name="Cochrane G."/>
            <person name="Meng A."/>
            <person name="Brown T."/>
            <person name="Cohen L."/>
        </authorList>
    </citation>
    <scope>NUCLEOTIDE SEQUENCE</scope>
    <source>
        <strain evidence="14">NY070348D</strain>
    </source>
</reference>
<dbReference type="InterPro" id="IPR000961">
    <property type="entry name" value="AGC-kinase_C"/>
</dbReference>
<evidence type="ECO:0000256" key="9">
    <source>
        <dbReference type="ARBA" id="ARBA00048679"/>
    </source>
</evidence>
<dbReference type="PROSITE" id="PS50011">
    <property type="entry name" value="PROTEIN_KINASE_DOM"/>
    <property type="match status" value="1"/>
</dbReference>
<evidence type="ECO:0000256" key="4">
    <source>
        <dbReference type="ARBA" id="ARBA00022679"/>
    </source>
</evidence>
<dbReference type="InterPro" id="IPR011009">
    <property type="entry name" value="Kinase-like_dom_sf"/>
</dbReference>
<feature type="domain" description="AGC-kinase C-terminal" evidence="13">
    <location>
        <begin position="338"/>
        <end position="402"/>
    </location>
</feature>
<proteinExistence type="predicted"/>
<keyword evidence="6" id="KW-0418">Kinase</keyword>
<dbReference type="Pfam" id="PF00069">
    <property type="entry name" value="Pkinase"/>
    <property type="match status" value="1"/>
</dbReference>
<dbReference type="EMBL" id="HBHK01026376">
    <property type="protein sequence ID" value="CAD9706100.1"/>
    <property type="molecule type" value="Transcribed_RNA"/>
</dbReference>
<evidence type="ECO:0000256" key="11">
    <source>
        <dbReference type="SAM" id="MobiDB-lite"/>
    </source>
</evidence>
<keyword evidence="4" id="KW-0808">Transferase</keyword>
<feature type="binding site" evidence="10">
    <location>
        <position position="90"/>
    </location>
    <ligand>
        <name>ATP</name>
        <dbReference type="ChEBI" id="CHEBI:30616"/>
    </ligand>
</feature>
<dbReference type="PROSITE" id="PS00107">
    <property type="entry name" value="PROTEIN_KINASE_ATP"/>
    <property type="match status" value="1"/>
</dbReference>
<feature type="domain" description="Protein kinase" evidence="12">
    <location>
        <begin position="56"/>
        <end position="337"/>
    </location>
</feature>
<dbReference type="SMART" id="SM00220">
    <property type="entry name" value="S_TKc"/>
    <property type="match status" value="1"/>
</dbReference>
<evidence type="ECO:0000256" key="7">
    <source>
        <dbReference type="ARBA" id="ARBA00022840"/>
    </source>
</evidence>
<evidence type="ECO:0000256" key="6">
    <source>
        <dbReference type="ARBA" id="ARBA00022777"/>
    </source>
</evidence>
<feature type="compositionally biased region" description="Polar residues" evidence="11">
    <location>
        <begin position="1"/>
        <end position="11"/>
    </location>
</feature>
<evidence type="ECO:0000256" key="1">
    <source>
        <dbReference type="ARBA" id="ARBA00012513"/>
    </source>
</evidence>
<evidence type="ECO:0000256" key="5">
    <source>
        <dbReference type="ARBA" id="ARBA00022741"/>
    </source>
</evidence>
<keyword evidence="2" id="KW-0723">Serine/threonine-protein kinase</keyword>
<keyword evidence="3" id="KW-0597">Phosphoprotein</keyword>
<comment type="catalytic activity">
    <reaction evidence="9">
        <text>L-seryl-[protein] + ATP = O-phospho-L-seryl-[protein] + ADP + H(+)</text>
        <dbReference type="Rhea" id="RHEA:17989"/>
        <dbReference type="Rhea" id="RHEA-COMP:9863"/>
        <dbReference type="Rhea" id="RHEA-COMP:11604"/>
        <dbReference type="ChEBI" id="CHEBI:15378"/>
        <dbReference type="ChEBI" id="CHEBI:29999"/>
        <dbReference type="ChEBI" id="CHEBI:30616"/>
        <dbReference type="ChEBI" id="CHEBI:83421"/>
        <dbReference type="ChEBI" id="CHEBI:456216"/>
        <dbReference type="EC" id="2.7.11.1"/>
    </reaction>
</comment>
<dbReference type="EC" id="2.7.11.1" evidence="1"/>
<dbReference type="PROSITE" id="PS51285">
    <property type="entry name" value="AGC_KINASE_CTER"/>
    <property type="match status" value="1"/>
</dbReference>
<dbReference type="InterPro" id="IPR000719">
    <property type="entry name" value="Prot_kinase_dom"/>
</dbReference>
<evidence type="ECO:0000256" key="10">
    <source>
        <dbReference type="PROSITE-ProRule" id="PRU10141"/>
    </source>
</evidence>
<accession>A0A7S2SQJ0</accession>
<dbReference type="FunFam" id="1.10.510.10:FF:000024">
    <property type="entry name" value="Probable serine/threonine-protein kinase cot-1"/>
    <property type="match status" value="1"/>
</dbReference>
<name>A0A7S2SQJ0_9STRA</name>
<protein>
    <recommendedName>
        <fullName evidence="1">non-specific serine/threonine protein kinase</fullName>
        <ecNumber evidence="1">2.7.11.1</ecNumber>
    </recommendedName>
</protein>
<dbReference type="Gene3D" id="3.30.200.20">
    <property type="entry name" value="Phosphorylase Kinase, domain 1"/>
    <property type="match status" value="1"/>
</dbReference>
<dbReference type="GO" id="GO:0007010">
    <property type="term" value="P:cytoskeleton organization"/>
    <property type="evidence" value="ECO:0007669"/>
    <property type="project" value="UniProtKB-ARBA"/>
</dbReference>
<sequence length="402" mass="44171">MTLQQPSTTGLGANVGQIIPAKRPSHTRPNIAGFSHNLIQNDEIARGRQFYSTHGFSPICMIGEGSFAKVFLGYTTPTSTGQDETPVAVKVMTKKSLYKGSARLIATREVVSLRRANTNPFVVRLIRAYQTPCHVYIQTEFCPAGDLFGLMQRTQAFPVECARFYIAEISMGMAHLHSRSIYYGDLKPENVGLTADGHVKLLDFGISTILDENTPNCIYDQTTGAYRFYTSAGSLDYASPELLSRSPVGFTSDWWSLGILACEMILGGIPFSSGDPSSDCDEAICERICCTEVDFKGVDSCLGTTHVESLLTGLLIKDQSSRLGAHGTNEILSHGFFAGLSWHDVYALKLAPPLMPKLSSQVDVSYFCESFTSCDINLSNDRNNDPAEQLENIEGFDIHFYK</sequence>
<dbReference type="Gene3D" id="1.10.510.10">
    <property type="entry name" value="Transferase(Phosphotransferase) domain 1"/>
    <property type="match status" value="1"/>
</dbReference>
<dbReference type="GO" id="GO:0005524">
    <property type="term" value="F:ATP binding"/>
    <property type="evidence" value="ECO:0007669"/>
    <property type="project" value="UniProtKB-UniRule"/>
</dbReference>
<dbReference type="PANTHER" id="PTHR24351">
    <property type="entry name" value="RIBOSOMAL PROTEIN S6 KINASE"/>
    <property type="match status" value="1"/>
</dbReference>
<comment type="catalytic activity">
    <reaction evidence="8">
        <text>L-threonyl-[protein] + ATP = O-phospho-L-threonyl-[protein] + ADP + H(+)</text>
        <dbReference type="Rhea" id="RHEA:46608"/>
        <dbReference type="Rhea" id="RHEA-COMP:11060"/>
        <dbReference type="Rhea" id="RHEA-COMP:11605"/>
        <dbReference type="ChEBI" id="CHEBI:15378"/>
        <dbReference type="ChEBI" id="CHEBI:30013"/>
        <dbReference type="ChEBI" id="CHEBI:30616"/>
        <dbReference type="ChEBI" id="CHEBI:61977"/>
        <dbReference type="ChEBI" id="CHEBI:456216"/>
        <dbReference type="EC" id="2.7.11.1"/>
    </reaction>
</comment>
<evidence type="ECO:0000256" key="3">
    <source>
        <dbReference type="ARBA" id="ARBA00022553"/>
    </source>
</evidence>
<organism evidence="14">
    <name type="scientific">Mucochytrium quahogii</name>
    <dbReference type="NCBI Taxonomy" id="96639"/>
    <lineage>
        <taxon>Eukaryota</taxon>
        <taxon>Sar</taxon>
        <taxon>Stramenopiles</taxon>
        <taxon>Bigyra</taxon>
        <taxon>Labyrinthulomycetes</taxon>
        <taxon>Thraustochytrida</taxon>
        <taxon>Thraustochytriidae</taxon>
        <taxon>Mucochytrium</taxon>
    </lineage>
</organism>